<organism evidence="2 3">
    <name type="scientific">Heterodera schachtii</name>
    <name type="common">Sugarbeet cyst nematode worm</name>
    <name type="synonym">Tylenchus schachtii</name>
    <dbReference type="NCBI Taxonomy" id="97005"/>
    <lineage>
        <taxon>Eukaryota</taxon>
        <taxon>Metazoa</taxon>
        <taxon>Ecdysozoa</taxon>
        <taxon>Nematoda</taxon>
        <taxon>Chromadorea</taxon>
        <taxon>Rhabditida</taxon>
        <taxon>Tylenchina</taxon>
        <taxon>Tylenchomorpha</taxon>
        <taxon>Tylenchoidea</taxon>
        <taxon>Heteroderidae</taxon>
        <taxon>Heteroderinae</taxon>
        <taxon>Heterodera</taxon>
    </lineage>
</organism>
<feature type="compositionally biased region" description="Basic and acidic residues" evidence="1">
    <location>
        <begin position="76"/>
        <end position="93"/>
    </location>
</feature>
<gene>
    <name evidence="2" type="ORF">niasHS_000666</name>
</gene>
<feature type="region of interest" description="Disordered" evidence="1">
    <location>
        <begin position="27"/>
        <end position="105"/>
    </location>
</feature>
<dbReference type="Proteomes" id="UP001620645">
    <property type="component" value="Unassembled WGS sequence"/>
</dbReference>
<comment type="caution">
    <text evidence="2">The sequence shown here is derived from an EMBL/GenBank/DDBJ whole genome shotgun (WGS) entry which is preliminary data.</text>
</comment>
<protein>
    <submittedName>
        <fullName evidence="2">Uncharacterized protein</fullName>
    </submittedName>
</protein>
<evidence type="ECO:0000313" key="3">
    <source>
        <dbReference type="Proteomes" id="UP001620645"/>
    </source>
</evidence>
<name>A0ABD2K4W9_HETSC</name>
<evidence type="ECO:0000313" key="2">
    <source>
        <dbReference type="EMBL" id="KAL3097931.1"/>
    </source>
</evidence>
<proteinExistence type="predicted"/>
<dbReference type="EMBL" id="JBICCN010000053">
    <property type="protein sequence ID" value="KAL3097931.1"/>
    <property type="molecule type" value="Genomic_DNA"/>
</dbReference>
<sequence>MEKEENDRHKCKEKCVLEGYLVERIGWLKHKRTNHAPAQTEEEEEEEEGRRPIQSHPIEQQGKKGEKGGGGGGAEMGRRECRNEGNKQLDNHRFYSPYIHSTDQC</sequence>
<accession>A0ABD2K4W9</accession>
<reference evidence="2 3" key="1">
    <citation type="submission" date="2024-10" db="EMBL/GenBank/DDBJ databases">
        <authorList>
            <person name="Kim D."/>
        </authorList>
    </citation>
    <scope>NUCLEOTIDE SEQUENCE [LARGE SCALE GENOMIC DNA]</scope>
    <source>
        <strain evidence="2">Taebaek</strain>
    </source>
</reference>
<evidence type="ECO:0000256" key="1">
    <source>
        <dbReference type="SAM" id="MobiDB-lite"/>
    </source>
</evidence>
<dbReference type="AlphaFoldDB" id="A0ABD2K4W9"/>
<keyword evidence="3" id="KW-1185">Reference proteome</keyword>